<organism evidence="1 2">
    <name type="scientific">Amphibiibacter pelophylacis</name>
    <dbReference type="NCBI Taxonomy" id="1799477"/>
    <lineage>
        <taxon>Bacteria</taxon>
        <taxon>Pseudomonadati</taxon>
        <taxon>Pseudomonadota</taxon>
        <taxon>Betaproteobacteria</taxon>
        <taxon>Burkholderiales</taxon>
        <taxon>Sphaerotilaceae</taxon>
        <taxon>Amphibiibacter</taxon>
    </lineage>
</organism>
<proteinExistence type="predicted"/>
<protein>
    <submittedName>
        <fullName evidence="1">Imidazole glycerol phosphate synthase subunit HisH</fullName>
        <ecNumber evidence="1">4.3.2.10</ecNumber>
    </submittedName>
</protein>
<keyword evidence="1" id="KW-0456">Lyase</keyword>
<dbReference type="EC" id="4.3.2.10" evidence="1"/>
<comment type="caution">
    <text evidence="1">The sequence shown here is derived from an EMBL/GenBank/DDBJ whole genome shotgun (WGS) entry which is preliminary data.</text>
</comment>
<evidence type="ECO:0000313" key="1">
    <source>
        <dbReference type="EMBL" id="MEJ7138182.1"/>
    </source>
</evidence>
<sequence>MAPPRDRVVIVDFGMGNLHSVHQALRHAGADLPVDISISQDPDTVRAADRVVLPGQGAMRDCMQHLQDTGMADAVRDIFGHQPLLGICVGLQMLLEHSAEHDCAGLGLLPGQAHRFDAALTQEDGSRITVPQMGWNAVWQHDDHPLWAGIPNGSPFYFLHSYYAMMARQDDIAGEADYGLRYCCALQHGSVFATQFHPEKSAAAGLRLLRNFLRWQPPARAQ</sequence>
<name>A0ACC6P1W8_9BURK</name>
<gene>
    <name evidence="1" type="primary">hisH</name>
    <name evidence="1" type="ORF">RV045_07025</name>
</gene>
<accession>A0ACC6P1W8</accession>
<dbReference type="EMBL" id="JAWDIE010000008">
    <property type="protein sequence ID" value="MEJ7138182.1"/>
    <property type="molecule type" value="Genomic_DNA"/>
</dbReference>
<dbReference type="Proteomes" id="UP001364695">
    <property type="component" value="Unassembled WGS sequence"/>
</dbReference>
<keyword evidence="2" id="KW-1185">Reference proteome</keyword>
<reference evidence="1" key="1">
    <citation type="submission" date="2023-10" db="EMBL/GenBank/DDBJ databases">
        <title>Amphibacter perezi, gen. nov., sp. nov. a novel taxa of the family Comamonadaceae, class Betaproteobacteria isolated from the skin microbiota of Pelophylax perezi from different populations.</title>
        <authorList>
            <person name="Costa S."/>
            <person name="Proenca D.N."/>
            <person name="Lopes I."/>
            <person name="Morais P.V."/>
        </authorList>
    </citation>
    <scope>NUCLEOTIDE SEQUENCE</scope>
    <source>
        <strain evidence="1">SL12-8</strain>
    </source>
</reference>
<evidence type="ECO:0000313" key="2">
    <source>
        <dbReference type="Proteomes" id="UP001364695"/>
    </source>
</evidence>